<dbReference type="InterPro" id="IPR013563">
    <property type="entry name" value="Oligopep_ABC_C"/>
</dbReference>
<accession>A0AAP4D5I8</accession>
<feature type="domain" description="ABC transporter" evidence="6">
    <location>
        <begin position="20"/>
        <end position="271"/>
    </location>
</feature>
<comment type="caution">
    <text evidence="7">The sequence shown here is derived from an EMBL/GenBank/DDBJ whole genome shotgun (WGS) entry which is preliminary data.</text>
</comment>
<reference evidence="7 8" key="1">
    <citation type="submission" date="2023-03" db="EMBL/GenBank/DDBJ databases">
        <title>YIM 152171 draft genome.</title>
        <authorList>
            <person name="Yang Z."/>
        </authorList>
    </citation>
    <scope>NUCLEOTIDE SEQUENCE [LARGE SCALE GENOMIC DNA]</scope>
    <source>
        <strain evidence="7 8">YIM 152171</strain>
    </source>
</reference>
<keyword evidence="5 7" id="KW-0067">ATP-binding</keyword>
<evidence type="ECO:0000313" key="8">
    <source>
        <dbReference type="Proteomes" id="UP001301140"/>
    </source>
</evidence>
<dbReference type="InterPro" id="IPR003593">
    <property type="entry name" value="AAA+_ATPase"/>
</dbReference>
<evidence type="ECO:0000313" key="7">
    <source>
        <dbReference type="EMBL" id="MDF1586942.1"/>
    </source>
</evidence>
<keyword evidence="3" id="KW-0813">Transport</keyword>
<dbReference type="AlphaFoldDB" id="A0AAP4D5I8"/>
<dbReference type="NCBIfam" id="NF008453">
    <property type="entry name" value="PRK11308.1"/>
    <property type="match status" value="1"/>
</dbReference>
<keyword evidence="8" id="KW-1185">Reference proteome</keyword>
<dbReference type="PANTHER" id="PTHR43776:SF7">
    <property type="entry name" value="D,D-DIPEPTIDE TRANSPORT ATP-BINDING PROTEIN DDPF-RELATED"/>
    <property type="match status" value="1"/>
</dbReference>
<protein>
    <submittedName>
        <fullName evidence="7">Dipeptide ABC transporter ATP-binding protein</fullName>
    </submittedName>
</protein>
<dbReference type="PROSITE" id="PS00211">
    <property type="entry name" value="ABC_TRANSPORTER_1"/>
    <property type="match status" value="1"/>
</dbReference>
<dbReference type="GO" id="GO:0055085">
    <property type="term" value="P:transmembrane transport"/>
    <property type="evidence" value="ECO:0007669"/>
    <property type="project" value="UniProtKB-ARBA"/>
</dbReference>
<evidence type="ECO:0000256" key="2">
    <source>
        <dbReference type="ARBA" id="ARBA00005417"/>
    </source>
</evidence>
<organism evidence="7 8">
    <name type="scientific">Marinimicrococcus flavescens</name>
    <dbReference type="NCBI Taxonomy" id="3031815"/>
    <lineage>
        <taxon>Bacteria</taxon>
        <taxon>Pseudomonadati</taxon>
        <taxon>Pseudomonadota</taxon>
        <taxon>Alphaproteobacteria</taxon>
        <taxon>Geminicoccales</taxon>
        <taxon>Geminicoccaceae</taxon>
        <taxon>Marinimicrococcus</taxon>
    </lineage>
</organism>
<dbReference type="InterPro" id="IPR017871">
    <property type="entry name" value="ABC_transporter-like_CS"/>
</dbReference>
<dbReference type="SUPFAM" id="SSF52540">
    <property type="entry name" value="P-loop containing nucleoside triphosphate hydrolases"/>
    <property type="match status" value="1"/>
</dbReference>
<dbReference type="Proteomes" id="UP001301140">
    <property type="component" value="Unassembled WGS sequence"/>
</dbReference>
<comment type="similarity">
    <text evidence="2">Belongs to the ABC transporter superfamily.</text>
</comment>
<dbReference type="EMBL" id="JARGEQ010000101">
    <property type="protein sequence ID" value="MDF1586942.1"/>
    <property type="molecule type" value="Genomic_DNA"/>
</dbReference>
<dbReference type="GO" id="GO:0016887">
    <property type="term" value="F:ATP hydrolysis activity"/>
    <property type="evidence" value="ECO:0007669"/>
    <property type="project" value="InterPro"/>
</dbReference>
<dbReference type="SMART" id="SM00382">
    <property type="entry name" value="AAA"/>
    <property type="match status" value="1"/>
</dbReference>
<name>A0AAP4D5I8_9PROT</name>
<dbReference type="InterPro" id="IPR003439">
    <property type="entry name" value="ABC_transporter-like_ATP-bd"/>
</dbReference>
<dbReference type="PANTHER" id="PTHR43776">
    <property type="entry name" value="TRANSPORT ATP-BINDING PROTEIN"/>
    <property type="match status" value="1"/>
</dbReference>
<dbReference type="RefSeq" id="WP_327789364.1">
    <property type="nucleotide sequence ID" value="NZ_JARGEQ010000101.1"/>
</dbReference>
<dbReference type="Pfam" id="PF00005">
    <property type="entry name" value="ABC_tran"/>
    <property type="match status" value="1"/>
</dbReference>
<dbReference type="Pfam" id="PF08352">
    <property type="entry name" value="oligo_HPY"/>
    <property type="match status" value="1"/>
</dbReference>
<dbReference type="GO" id="GO:0005886">
    <property type="term" value="C:plasma membrane"/>
    <property type="evidence" value="ECO:0007669"/>
    <property type="project" value="UniProtKB-SubCell"/>
</dbReference>
<dbReference type="PROSITE" id="PS50893">
    <property type="entry name" value="ABC_TRANSPORTER_2"/>
    <property type="match status" value="1"/>
</dbReference>
<evidence type="ECO:0000256" key="4">
    <source>
        <dbReference type="ARBA" id="ARBA00022741"/>
    </source>
</evidence>
<dbReference type="InterPro" id="IPR050319">
    <property type="entry name" value="ABC_transp_ATP-bind"/>
</dbReference>
<dbReference type="FunFam" id="3.40.50.300:FF:000016">
    <property type="entry name" value="Oligopeptide ABC transporter ATP-binding component"/>
    <property type="match status" value="1"/>
</dbReference>
<dbReference type="GO" id="GO:0005524">
    <property type="term" value="F:ATP binding"/>
    <property type="evidence" value="ECO:0007669"/>
    <property type="project" value="UniProtKB-KW"/>
</dbReference>
<dbReference type="Gene3D" id="3.40.50.300">
    <property type="entry name" value="P-loop containing nucleotide triphosphate hydrolases"/>
    <property type="match status" value="1"/>
</dbReference>
<dbReference type="NCBIfam" id="TIGR01727">
    <property type="entry name" value="oligo_HPY"/>
    <property type="match status" value="1"/>
</dbReference>
<dbReference type="CDD" id="cd03257">
    <property type="entry name" value="ABC_NikE_OppD_transporters"/>
    <property type="match status" value="1"/>
</dbReference>
<sequence length="348" mass="37827">MSAAAAPAAAATVKEPREILRVENLVKHFPITAGMFLSREVGSVRAVDGVSFELNEGETLGLVGESGSGKSTTGRLVLRLLEPTSGSVQFDGQDVLALEEAKLRALRGKMQIIFQDPYGALNPRKTVLETVAEPLLIHGRRWGPELHARVRELLELVGLASYHADRYPHEFSGGQRQRIGIARALALNPRFIVCDEPVSALDVSIQAQIVNLLQDLQEELGLTYLFIAHDLGVVKHISTRVAVMYLGRIVEIADKAELYARPLHPYTRALLSAIPVPRPGAGRERVILQGEVPSPINPPSGCHFHTRCPFAVAECRAVDPPLREVAPGHKAACHLVQPQTAQEGPRGP</sequence>
<gene>
    <name evidence="7" type="ORF">PZ740_11195</name>
</gene>
<dbReference type="GO" id="GO:0015833">
    <property type="term" value="P:peptide transport"/>
    <property type="evidence" value="ECO:0007669"/>
    <property type="project" value="InterPro"/>
</dbReference>
<keyword evidence="4" id="KW-0547">Nucleotide-binding</keyword>
<evidence type="ECO:0000256" key="5">
    <source>
        <dbReference type="ARBA" id="ARBA00022840"/>
    </source>
</evidence>
<dbReference type="InterPro" id="IPR027417">
    <property type="entry name" value="P-loop_NTPase"/>
</dbReference>
<evidence type="ECO:0000256" key="3">
    <source>
        <dbReference type="ARBA" id="ARBA00022448"/>
    </source>
</evidence>
<comment type="subcellular location">
    <subcellularLocation>
        <location evidence="1">Cell inner membrane</location>
        <topology evidence="1">Peripheral membrane protein</topology>
    </subcellularLocation>
</comment>
<evidence type="ECO:0000256" key="1">
    <source>
        <dbReference type="ARBA" id="ARBA00004417"/>
    </source>
</evidence>
<proteinExistence type="inferred from homology"/>
<evidence type="ECO:0000259" key="6">
    <source>
        <dbReference type="PROSITE" id="PS50893"/>
    </source>
</evidence>